<feature type="chain" id="PRO_5038969870" evidence="1">
    <location>
        <begin position="21"/>
        <end position="846"/>
    </location>
</feature>
<dbReference type="SUPFAM" id="SSF102588">
    <property type="entry name" value="LmbE-like"/>
    <property type="match status" value="1"/>
</dbReference>
<evidence type="ECO:0000313" key="4">
    <source>
        <dbReference type="Proteomes" id="UP000192940"/>
    </source>
</evidence>
<dbReference type="EMBL" id="LT840184">
    <property type="protein sequence ID" value="SMF88759.1"/>
    <property type="molecule type" value="Genomic_DNA"/>
</dbReference>
<organism evidence="3 4">
    <name type="scientific">Paenibacillus uliginis N3/975</name>
    <dbReference type="NCBI Taxonomy" id="1313296"/>
    <lineage>
        <taxon>Bacteria</taxon>
        <taxon>Bacillati</taxon>
        <taxon>Bacillota</taxon>
        <taxon>Bacilli</taxon>
        <taxon>Bacillales</taxon>
        <taxon>Paenibacillaceae</taxon>
        <taxon>Paenibacillus</taxon>
    </lineage>
</organism>
<dbReference type="RefSeq" id="WP_208915162.1">
    <property type="nucleotide sequence ID" value="NZ_LT840184.1"/>
</dbReference>
<evidence type="ECO:0000313" key="3">
    <source>
        <dbReference type="EMBL" id="SMF88759.1"/>
    </source>
</evidence>
<dbReference type="STRING" id="1313296.SAMN05661091_4397"/>
<dbReference type="Gene3D" id="2.60.40.10">
    <property type="entry name" value="Immunoglobulins"/>
    <property type="match status" value="1"/>
</dbReference>
<dbReference type="Gene3D" id="3.40.50.10320">
    <property type="entry name" value="LmbE-like"/>
    <property type="match status" value="1"/>
</dbReference>
<sequence length="846" mass="92904">MIKGKSTLKLCSIVMSTVLASSVLLSTQAHPAYADRGVVDLWKSIKPLTTIASAMNTGAHPDDEHSATLAYLSLGRGVNTSSVIAVRGEGGQNEIGSELGQALGIIRTHELQEASKITNVTLGMLGEQPDDPIFDFGFSKSVEETLEKWGESVAYERLIRKIRELRPDVIIPSFLNENSTHGHHRTINVLTVRAFKDAANPDIFPEHLQKGLQPWQIKKLYLPGSSKDYTVKAPVGEYNETYGASYLQLGEESRFMHKSQGMGRVYDEGPVQGDNYYKLDLSTVKSKEKENDFFDGIAFTFEDLAKEIDAKGKDNKVVKDLRTLQKDANEVVAAYPSFSKVLKEVHEMKADVQMALADVKASGLEAATKEDLLHRLHVKEEQLNKASMESASVVAKVKPEASELVAGQTTKVVVSAFNGGSTKLGKINLSLNVPTGWTAKPVGVTSFDELGYNETLSATFEVTIPADAPLFKAYDPSVFNAKVEYQAFNTATTLNVTPQNAVAVLPPYSMSLSPSATILNTLKPGEPIPMKVTVRNYTPGASKASVSLNVPEGWTAEPAVEELSFAAKGETKSVAFTVKAASNVVPGKFTVMAVAKNGNVQSTHGAQIIEYPHIGKTYMVQPAELKIQAFDLKVPDKLKVGYVSSGFDNIYQYLSQVGIDVVKLEAKDIQSGDLSQYDTIVLGIRAYAFRPELIPSNQRLLNYVKDGGNLVVQYHKPEDKWSPDLAPYPIKIGSPLIQWRVTDENSKVTMLAPDHPMFNAPNKITDQDWNNWIQDRSAYNPSEWGKEYTALISNGDPGEKEFTGTFLTAHYGKGIYTYSSLVWYREIPALVPGSIRMFVNMISQHQ</sequence>
<feature type="domain" description="Alpha-galactosidase NEW3" evidence="2">
    <location>
        <begin position="523"/>
        <end position="596"/>
    </location>
</feature>
<feature type="domain" description="Alpha-galactosidase NEW3" evidence="2">
    <location>
        <begin position="406"/>
        <end position="469"/>
    </location>
</feature>
<dbReference type="Pfam" id="PF02585">
    <property type="entry name" value="PIG-L"/>
    <property type="match status" value="1"/>
</dbReference>
<dbReference type="Pfam" id="PF10633">
    <property type="entry name" value="NPCBM_assoc"/>
    <property type="match status" value="2"/>
</dbReference>
<reference evidence="3 4" key="1">
    <citation type="submission" date="2017-04" db="EMBL/GenBank/DDBJ databases">
        <authorList>
            <person name="Afonso C.L."/>
            <person name="Miller P.J."/>
            <person name="Scott M.A."/>
            <person name="Spackman E."/>
            <person name="Goraichik I."/>
            <person name="Dimitrov K.M."/>
            <person name="Suarez D.L."/>
            <person name="Swayne D.E."/>
        </authorList>
    </citation>
    <scope>NUCLEOTIDE SEQUENCE [LARGE SCALE GENOMIC DNA]</scope>
    <source>
        <strain evidence="3 4">N3/975</strain>
    </source>
</reference>
<accession>A0A1X7HL98</accession>
<dbReference type="InterPro" id="IPR013783">
    <property type="entry name" value="Ig-like_fold"/>
</dbReference>
<protein>
    <submittedName>
        <fullName evidence="3">N-acetylglucosaminyl deacetylase, LmbE family</fullName>
    </submittedName>
</protein>
<dbReference type="InterPro" id="IPR024078">
    <property type="entry name" value="LmbE-like_dom_sf"/>
</dbReference>
<dbReference type="InterPro" id="IPR003737">
    <property type="entry name" value="GlcNAc_PI_deacetylase-related"/>
</dbReference>
<gene>
    <name evidence="3" type="ORF">SAMN05661091_4397</name>
</gene>
<evidence type="ECO:0000259" key="2">
    <source>
        <dbReference type="Pfam" id="PF10633"/>
    </source>
</evidence>
<proteinExistence type="predicted"/>
<keyword evidence="1" id="KW-0732">Signal</keyword>
<dbReference type="Proteomes" id="UP000192940">
    <property type="component" value="Chromosome I"/>
</dbReference>
<dbReference type="InterPro" id="IPR029062">
    <property type="entry name" value="Class_I_gatase-like"/>
</dbReference>
<feature type="signal peptide" evidence="1">
    <location>
        <begin position="1"/>
        <end position="20"/>
    </location>
</feature>
<dbReference type="AlphaFoldDB" id="A0A1X7HL98"/>
<keyword evidence="4" id="KW-1185">Reference proteome</keyword>
<evidence type="ECO:0000256" key="1">
    <source>
        <dbReference type="SAM" id="SignalP"/>
    </source>
</evidence>
<dbReference type="InterPro" id="IPR018905">
    <property type="entry name" value="A-galactase_NEW3"/>
</dbReference>
<name>A0A1X7HL98_9BACL</name>
<dbReference type="SUPFAM" id="SSF52317">
    <property type="entry name" value="Class I glutamine amidotransferase-like"/>
    <property type="match status" value="1"/>
</dbReference>